<feature type="transmembrane region" description="Helical" evidence="2">
    <location>
        <begin position="36"/>
        <end position="57"/>
    </location>
</feature>
<protein>
    <submittedName>
        <fullName evidence="3">Uncharacterized protein</fullName>
    </submittedName>
</protein>
<name>A0A8D8W6Y6_9HEMI</name>
<dbReference type="AlphaFoldDB" id="A0A8D8W6Y6"/>
<evidence type="ECO:0000256" key="1">
    <source>
        <dbReference type="SAM" id="MobiDB-lite"/>
    </source>
</evidence>
<dbReference type="EMBL" id="HBUF01156977">
    <property type="protein sequence ID" value="CAG6649322.1"/>
    <property type="molecule type" value="Transcribed_RNA"/>
</dbReference>
<sequence>MKSLCQRLQERSASSCSSGYTKYDLFKGLIESLLKLFILLNYLYLMYFVFSLIYNWLRRYMCRPKTCKPPVNFVPPPIRCIEPVRRHSLRSIGCQPSIKSFTDLICNPRKKCKRPSSAPKRESPRHADSCKKLLRPTFPITCPKPSDHSRSSTSLCHHMPGAKLMEVVKRKLAAILVCGGDDESRSNGRPRSRSQGREGILKNALCPKNAQNGSSRPHSRRREKKTNLCKSSSSFENIRVEFNLKEKGRKGGGGMKKNPSCTKCGKCLRGNR</sequence>
<evidence type="ECO:0000256" key="2">
    <source>
        <dbReference type="SAM" id="Phobius"/>
    </source>
</evidence>
<keyword evidence="2" id="KW-0472">Membrane</keyword>
<keyword evidence="2" id="KW-0812">Transmembrane</keyword>
<accession>A0A8D8W6Y6</accession>
<reference evidence="3" key="1">
    <citation type="submission" date="2021-05" db="EMBL/GenBank/DDBJ databases">
        <authorList>
            <person name="Alioto T."/>
            <person name="Alioto T."/>
            <person name="Gomez Garrido J."/>
        </authorList>
    </citation>
    <scope>NUCLEOTIDE SEQUENCE</scope>
</reference>
<keyword evidence="2" id="KW-1133">Transmembrane helix</keyword>
<organism evidence="3">
    <name type="scientific">Cacopsylla melanoneura</name>
    <dbReference type="NCBI Taxonomy" id="428564"/>
    <lineage>
        <taxon>Eukaryota</taxon>
        <taxon>Metazoa</taxon>
        <taxon>Ecdysozoa</taxon>
        <taxon>Arthropoda</taxon>
        <taxon>Hexapoda</taxon>
        <taxon>Insecta</taxon>
        <taxon>Pterygota</taxon>
        <taxon>Neoptera</taxon>
        <taxon>Paraneoptera</taxon>
        <taxon>Hemiptera</taxon>
        <taxon>Sternorrhyncha</taxon>
        <taxon>Psylloidea</taxon>
        <taxon>Psyllidae</taxon>
        <taxon>Psyllinae</taxon>
        <taxon>Cacopsylla</taxon>
    </lineage>
</organism>
<evidence type="ECO:0000313" key="3">
    <source>
        <dbReference type="EMBL" id="CAG6649322.1"/>
    </source>
</evidence>
<feature type="region of interest" description="Disordered" evidence="1">
    <location>
        <begin position="180"/>
        <end position="231"/>
    </location>
</feature>
<proteinExistence type="predicted"/>